<proteinExistence type="predicted"/>
<name>A0A645G8H4_9ZZZZ</name>
<reference evidence="1" key="1">
    <citation type="submission" date="2019-08" db="EMBL/GenBank/DDBJ databases">
        <authorList>
            <person name="Kucharzyk K."/>
            <person name="Murdoch R.W."/>
            <person name="Higgins S."/>
            <person name="Loffler F."/>
        </authorList>
    </citation>
    <scope>NUCLEOTIDE SEQUENCE</scope>
</reference>
<protein>
    <submittedName>
        <fullName evidence="1">Uncharacterized protein</fullName>
    </submittedName>
</protein>
<dbReference type="AlphaFoldDB" id="A0A645G8H4"/>
<gene>
    <name evidence="1" type="ORF">SDC9_170320</name>
</gene>
<evidence type="ECO:0000313" key="1">
    <source>
        <dbReference type="EMBL" id="MPN22935.1"/>
    </source>
</evidence>
<accession>A0A645G8H4</accession>
<sequence length="105" mass="11342">MGVVVRRLFELTAKGSKVELESLELLPQTPYFVLEFRIPATAATAVCAGGLRFDGLLEGRMTTHQVHVADLLGAGRTWQCRDHGGELVGQVFEHGLDGLGVVEPV</sequence>
<dbReference type="EMBL" id="VSSQ01071290">
    <property type="protein sequence ID" value="MPN22935.1"/>
    <property type="molecule type" value="Genomic_DNA"/>
</dbReference>
<comment type="caution">
    <text evidence="1">The sequence shown here is derived from an EMBL/GenBank/DDBJ whole genome shotgun (WGS) entry which is preliminary data.</text>
</comment>
<organism evidence="1">
    <name type="scientific">bioreactor metagenome</name>
    <dbReference type="NCBI Taxonomy" id="1076179"/>
    <lineage>
        <taxon>unclassified sequences</taxon>
        <taxon>metagenomes</taxon>
        <taxon>ecological metagenomes</taxon>
    </lineage>
</organism>